<dbReference type="AlphaFoldDB" id="A0A1H8APK9"/>
<sequence length="163" mass="18167">MDDRNEAARLAALNSYGVLDTPNEIAFDLLVREAARCMRAPIALISLVDQHRQWFKARIGLSPQELPRSISFCTHAIRGRDVMVVEDASRDERFAENPLVVGEPGIRFYAGAPLTTGDGKRIGTLCVIDTAARRTPSDAEKALLRELAERTVSAFEKRREQTE</sequence>
<evidence type="ECO:0000259" key="1">
    <source>
        <dbReference type="SMART" id="SM00065"/>
    </source>
</evidence>
<evidence type="ECO:0000313" key="3">
    <source>
        <dbReference type="Proteomes" id="UP000199206"/>
    </source>
</evidence>
<dbReference type="SMART" id="SM00065">
    <property type="entry name" value="GAF"/>
    <property type="match status" value="1"/>
</dbReference>
<dbReference type="PANTHER" id="PTHR43102">
    <property type="entry name" value="SLR1143 PROTEIN"/>
    <property type="match status" value="1"/>
</dbReference>
<feature type="domain" description="GAF" evidence="1">
    <location>
        <begin position="22"/>
        <end position="162"/>
    </location>
</feature>
<accession>A0A1H8APK9</accession>
<dbReference type="Gene3D" id="3.30.450.40">
    <property type="match status" value="1"/>
</dbReference>
<dbReference type="RefSeq" id="WP_093664356.1">
    <property type="nucleotide sequence ID" value="NZ_FOCF01000002.1"/>
</dbReference>
<dbReference type="InterPro" id="IPR003018">
    <property type="entry name" value="GAF"/>
</dbReference>
<keyword evidence="3" id="KW-1185">Reference proteome</keyword>
<proteinExistence type="predicted"/>
<organism evidence="2 3">
    <name type="scientific">Sphingomonas gellani</name>
    <dbReference type="NCBI Taxonomy" id="1166340"/>
    <lineage>
        <taxon>Bacteria</taxon>
        <taxon>Pseudomonadati</taxon>
        <taxon>Pseudomonadota</taxon>
        <taxon>Alphaproteobacteria</taxon>
        <taxon>Sphingomonadales</taxon>
        <taxon>Sphingomonadaceae</taxon>
        <taxon>Sphingomonas</taxon>
    </lineage>
</organism>
<name>A0A1H8APK9_9SPHN</name>
<dbReference type="Pfam" id="PF01590">
    <property type="entry name" value="GAF"/>
    <property type="match status" value="1"/>
</dbReference>
<protein>
    <submittedName>
        <fullName evidence="2">GAF domain-containing protein</fullName>
    </submittedName>
</protein>
<dbReference type="EMBL" id="FOCF01000002">
    <property type="protein sequence ID" value="SEM71904.1"/>
    <property type="molecule type" value="Genomic_DNA"/>
</dbReference>
<evidence type="ECO:0000313" key="2">
    <source>
        <dbReference type="EMBL" id="SEM71904.1"/>
    </source>
</evidence>
<dbReference type="InterPro" id="IPR029016">
    <property type="entry name" value="GAF-like_dom_sf"/>
</dbReference>
<dbReference type="Proteomes" id="UP000199206">
    <property type="component" value="Unassembled WGS sequence"/>
</dbReference>
<dbReference type="PANTHER" id="PTHR43102:SF2">
    <property type="entry name" value="GAF DOMAIN-CONTAINING PROTEIN"/>
    <property type="match status" value="1"/>
</dbReference>
<gene>
    <name evidence="2" type="ORF">SAMN05192583_0977</name>
</gene>
<reference evidence="3" key="1">
    <citation type="submission" date="2016-10" db="EMBL/GenBank/DDBJ databases">
        <authorList>
            <person name="Varghese N."/>
            <person name="Submissions S."/>
        </authorList>
    </citation>
    <scope>NUCLEOTIDE SEQUENCE [LARGE SCALE GENOMIC DNA]</scope>
    <source>
        <strain evidence="3">S6-262</strain>
    </source>
</reference>
<dbReference type="OrthoDB" id="9812260at2"/>
<dbReference type="STRING" id="1166340.SAMN05192583_0977"/>
<dbReference type="SUPFAM" id="SSF55781">
    <property type="entry name" value="GAF domain-like"/>
    <property type="match status" value="1"/>
</dbReference>